<proteinExistence type="predicted"/>
<dbReference type="RefSeq" id="WP_198568247.1">
    <property type="nucleotide sequence ID" value="NZ_CP066167.1"/>
</dbReference>
<organism evidence="1 2">
    <name type="scientific">Spongiibacter nanhainus</name>
    <dbReference type="NCBI Taxonomy" id="2794344"/>
    <lineage>
        <taxon>Bacteria</taxon>
        <taxon>Pseudomonadati</taxon>
        <taxon>Pseudomonadota</taxon>
        <taxon>Gammaproteobacteria</taxon>
        <taxon>Cellvibrionales</taxon>
        <taxon>Spongiibacteraceae</taxon>
        <taxon>Spongiibacter</taxon>
    </lineage>
</organism>
<dbReference type="Pfam" id="PF05768">
    <property type="entry name" value="Glrx-like"/>
    <property type="match status" value="1"/>
</dbReference>
<dbReference type="KEGG" id="snan:I6N98_10095"/>
<dbReference type="SUPFAM" id="SSF52833">
    <property type="entry name" value="Thioredoxin-like"/>
    <property type="match status" value="1"/>
</dbReference>
<dbReference type="InterPro" id="IPR008554">
    <property type="entry name" value="Glutaredoxin-like"/>
</dbReference>
<dbReference type="Gene3D" id="3.40.30.10">
    <property type="entry name" value="Glutaredoxin"/>
    <property type="match status" value="1"/>
</dbReference>
<dbReference type="Proteomes" id="UP000596063">
    <property type="component" value="Chromosome"/>
</dbReference>
<evidence type="ECO:0000313" key="2">
    <source>
        <dbReference type="Proteomes" id="UP000596063"/>
    </source>
</evidence>
<name>A0A7T4UNN3_9GAMM</name>
<keyword evidence="2" id="KW-1185">Reference proteome</keyword>
<dbReference type="EMBL" id="CP066167">
    <property type="protein sequence ID" value="QQD16746.1"/>
    <property type="molecule type" value="Genomic_DNA"/>
</dbReference>
<gene>
    <name evidence="1" type="ORF">I6N98_10095</name>
</gene>
<reference evidence="1 2" key="1">
    <citation type="submission" date="2020-12" db="EMBL/GenBank/DDBJ databases">
        <authorList>
            <person name="Shan Y."/>
        </authorList>
    </citation>
    <scope>NUCLEOTIDE SEQUENCE [LARGE SCALE GENOMIC DNA]</scope>
    <source>
        <strain evidence="2">csc3.9</strain>
    </source>
</reference>
<dbReference type="InterPro" id="IPR036249">
    <property type="entry name" value="Thioredoxin-like_sf"/>
</dbReference>
<sequence>MAPAVVEFKLLGTSGCHLCDLAEDLLASLLAEGQPWQIELIDIADDESLLARYATSIPVLLGDSGADPLCWPFSREQVLQWAAMGPGR</sequence>
<accession>A0A7T4UNN3</accession>
<evidence type="ECO:0000313" key="1">
    <source>
        <dbReference type="EMBL" id="QQD16746.1"/>
    </source>
</evidence>
<protein>
    <submittedName>
        <fullName evidence="1">Glutaredoxin family protein</fullName>
    </submittedName>
</protein>
<dbReference type="AlphaFoldDB" id="A0A7T4UNN3"/>